<name>A0AAW2GGQ5_9HYME</name>
<organism evidence="1 2">
    <name type="scientific">Cardiocondyla obscurior</name>
    <dbReference type="NCBI Taxonomy" id="286306"/>
    <lineage>
        <taxon>Eukaryota</taxon>
        <taxon>Metazoa</taxon>
        <taxon>Ecdysozoa</taxon>
        <taxon>Arthropoda</taxon>
        <taxon>Hexapoda</taxon>
        <taxon>Insecta</taxon>
        <taxon>Pterygota</taxon>
        <taxon>Neoptera</taxon>
        <taxon>Endopterygota</taxon>
        <taxon>Hymenoptera</taxon>
        <taxon>Apocrita</taxon>
        <taxon>Aculeata</taxon>
        <taxon>Formicoidea</taxon>
        <taxon>Formicidae</taxon>
        <taxon>Myrmicinae</taxon>
        <taxon>Cardiocondyla</taxon>
    </lineage>
</organism>
<dbReference type="AlphaFoldDB" id="A0AAW2GGQ5"/>
<evidence type="ECO:0008006" key="3">
    <source>
        <dbReference type="Google" id="ProtNLM"/>
    </source>
</evidence>
<dbReference type="Proteomes" id="UP001430953">
    <property type="component" value="Unassembled WGS sequence"/>
</dbReference>
<keyword evidence="2" id="KW-1185">Reference proteome</keyword>
<proteinExistence type="predicted"/>
<protein>
    <recommendedName>
        <fullName evidence="3">Secreted protein</fullName>
    </recommendedName>
</protein>
<dbReference type="EMBL" id="JADYXP020000004">
    <property type="protein sequence ID" value="KAL0126730.1"/>
    <property type="molecule type" value="Genomic_DNA"/>
</dbReference>
<accession>A0AAW2GGQ5</accession>
<evidence type="ECO:0000313" key="1">
    <source>
        <dbReference type="EMBL" id="KAL0126730.1"/>
    </source>
</evidence>
<evidence type="ECO:0000313" key="2">
    <source>
        <dbReference type="Proteomes" id="UP001430953"/>
    </source>
</evidence>
<gene>
    <name evidence="1" type="ORF">PUN28_005236</name>
</gene>
<reference evidence="1 2" key="1">
    <citation type="submission" date="2023-03" db="EMBL/GenBank/DDBJ databases">
        <title>High recombination rates correlate with genetic variation in Cardiocondyla obscurior ants.</title>
        <authorList>
            <person name="Errbii M."/>
        </authorList>
    </citation>
    <scope>NUCLEOTIDE SEQUENCE [LARGE SCALE GENOMIC DNA]</scope>
    <source>
        <strain evidence="1">Alpha-2009</strain>
        <tissue evidence="1">Whole body</tissue>
    </source>
</reference>
<comment type="caution">
    <text evidence="1">The sequence shown here is derived from an EMBL/GenBank/DDBJ whole genome shotgun (WGS) entry which is preliminary data.</text>
</comment>
<sequence length="112" mass="12463">MLAKDVYMTTAILASPFCGTSGLREGREGREERVGRAETVTTPVRYCHPLRSASFASASTGFWFEFKFLPCKSKPAYGGSLVSSALSSHALQLHLDETFNCVRLKYKLRPRL</sequence>